<dbReference type="PROSITE" id="PS50943">
    <property type="entry name" value="HTH_CROC1"/>
    <property type="match status" value="1"/>
</dbReference>
<dbReference type="InterPro" id="IPR001387">
    <property type="entry name" value="Cro/C1-type_HTH"/>
</dbReference>
<sequence>MLRLRVKEVAEEKGISIAKLARRADLDNRTVYRIVHDPFAEITTITLARLAEALEVSVKDLIEDVPPSPNKQI</sequence>
<dbReference type="Proteomes" id="UP000287224">
    <property type="component" value="Unassembled WGS sequence"/>
</dbReference>
<accession>A0A401ZQZ5</accession>
<dbReference type="Gene3D" id="1.10.260.40">
    <property type="entry name" value="lambda repressor-like DNA-binding domains"/>
    <property type="match status" value="1"/>
</dbReference>
<protein>
    <recommendedName>
        <fullName evidence="1">HTH cro/C1-type domain-containing protein</fullName>
    </recommendedName>
</protein>
<feature type="domain" description="HTH cro/C1-type" evidence="1">
    <location>
        <begin position="6"/>
        <end position="61"/>
    </location>
</feature>
<dbReference type="RefSeq" id="WP_126601669.1">
    <property type="nucleotide sequence ID" value="NZ_BIFQ01000002.1"/>
</dbReference>
<dbReference type="InterPro" id="IPR010982">
    <property type="entry name" value="Lambda_DNA-bd_dom_sf"/>
</dbReference>
<proteinExistence type="predicted"/>
<dbReference type="SUPFAM" id="SSF47413">
    <property type="entry name" value="lambda repressor-like DNA-binding domains"/>
    <property type="match status" value="1"/>
</dbReference>
<dbReference type="GO" id="GO:0003677">
    <property type="term" value="F:DNA binding"/>
    <property type="evidence" value="ECO:0007669"/>
    <property type="project" value="InterPro"/>
</dbReference>
<dbReference type="SMART" id="SM00530">
    <property type="entry name" value="HTH_XRE"/>
    <property type="match status" value="1"/>
</dbReference>
<name>A0A401ZQZ5_9CHLR</name>
<dbReference type="OrthoDB" id="165170at2"/>
<comment type="caution">
    <text evidence="2">The sequence shown here is derived from an EMBL/GenBank/DDBJ whole genome shotgun (WGS) entry which is preliminary data.</text>
</comment>
<reference evidence="3" key="1">
    <citation type="submission" date="2018-12" db="EMBL/GenBank/DDBJ databases">
        <title>Tengunoibacter tsumagoiensis gen. nov., sp. nov., Dictyobacter kobayashii sp. nov., D. alpinus sp. nov., and D. joshuensis sp. nov. and description of Dictyobacteraceae fam. nov. within the order Ktedonobacterales isolated from Tengu-no-mugimeshi.</title>
        <authorList>
            <person name="Wang C.M."/>
            <person name="Zheng Y."/>
            <person name="Sakai Y."/>
            <person name="Toyoda A."/>
            <person name="Minakuchi Y."/>
            <person name="Abe K."/>
            <person name="Yokota A."/>
            <person name="Yabe S."/>
        </authorList>
    </citation>
    <scope>NUCLEOTIDE SEQUENCE [LARGE SCALE GENOMIC DNA]</scope>
    <source>
        <strain evidence="3">S-27</strain>
    </source>
</reference>
<evidence type="ECO:0000313" key="3">
    <source>
        <dbReference type="Proteomes" id="UP000287224"/>
    </source>
</evidence>
<dbReference type="CDD" id="cd00093">
    <property type="entry name" value="HTH_XRE"/>
    <property type="match status" value="1"/>
</dbReference>
<dbReference type="Pfam" id="PF13443">
    <property type="entry name" value="HTH_26"/>
    <property type="match status" value="1"/>
</dbReference>
<evidence type="ECO:0000313" key="2">
    <source>
        <dbReference type="EMBL" id="GCE09252.1"/>
    </source>
</evidence>
<organism evidence="2 3">
    <name type="scientific">Dictyobacter aurantiacus</name>
    <dbReference type="NCBI Taxonomy" id="1936993"/>
    <lineage>
        <taxon>Bacteria</taxon>
        <taxon>Bacillati</taxon>
        <taxon>Chloroflexota</taxon>
        <taxon>Ktedonobacteria</taxon>
        <taxon>Ktedonobacterales</taxon>
        <taxon>Dictyobacteraceae</taxon>
        <taxon>Dictyobacter</taxon>
    </lineage>
</organism>
<gene>
    <name evidence="2" type="ORF">KDAU_65810</name>
</gene>
<keyword evidence="3" id="KW-1185">Reference proteome</keyword>
<evidence type="ECO:0000259" key="1">
    <source>
        <dbReference type="PROSITE" id="PS50943"/>
    </source>
</evidence>
<dbReference type="EMBL" id="BIFQ01000002">
    <property type="protein sequence ID" value="GCE09252.1"/>
    <property type="molecule type" value="Genomic_DNA"/>
</dbReference>
<dbReference type="AlphaFoldDB" id="A0A401ZQZ5"/>